<dbReference type="Pfam" id="PF23477">
    <property type="entry name" value="zf_Tbcl_2"/>
    <property type="match status" value="1"/>
</dbReference>
<evidence type="ECO:0000313" key="3">
    <source>
        <dbReference type="EMBL" id="OGD55941.1"/>
    </source>
</evidence>
<evidence type="ECO:0000313" key="4">
    <source>
        <dbReference type="Proteomes" id="UP000176791"/>
    </source>
</evidence>
<reference evidence="3 4" key="1">
    <citation type="journal article" date="2016" name="Nat. Commun.">
        <title>Thousands of microbial genomes shed light on interconnected biogeochemical processes in an aquifer system.</title>
        <authorList>
            <person name="Anantharaman K."/>
            <person name="Brown C.T."/>
            <person name="Hug L.A."/>
            <person name="Sharon I."/>
            <person name="Castelle C.J."/>
            <person name="Probst A.J."/>
            <person name="Thomas B.C."/>
            <person name="Singh A."/>
            <person name="Wilkins M.J."/>
            <person name="Karaoz U."/>
            <person name="Brodie E.L."/>
            <person name="Williams K.H."/>
            <person name="Hubbard S.S."/>
            <person name="Banfield J.F."/>
        </authorList>
    </citation>
    <scope>NUCLEOTIDE SEQUENCE [LARGE SCALE GENOMIC DNA]</scope>
</reference>
<dbReference type="EMBL" id="MEZN01000030">
    <property type="protein sequence ID" value="OGD55941.1"/>
    <property type="molecule type" value="Genomic_DNA"/>
</dbReference>
<accession>A0A1F5DLN3</accession>
<feature type="region of interest" description="Disordered" evidence="1">
    <location>
        <begin position="1"/>
        <end position="29"/>
    </location>
</feature>
<evidence type="ECO:0000256" key="1">
    <source>
        <dbReference type="SAM" id="MobiDB-lite"/>
    </source>
</evidence>
<protein>
    <recommendedName>
        <fullName evidence="2">CxxC-x17-CxxC domain-containing protein</fullName>
    </recommendedName>
</protein>
<dbReference type="InterPro" id="IPR026363">
    <property type="entry name" value="CxxC-x17-CxxC_dom"/>
</dbReference>
<feature type="compositionally biased region" description="Gly residues" evidence="1">
    <location>
        <begin position="8"/>
        <end position="27"/>
    </location>
</feature>
<comment type="caution">
    <text evidence="3">The sequence shown here is derived from an EMBL/GenBank/DDBJ whole genome shotgun (WGS) entry which is preliminary data.</text>
</comment>
<feature type="domain" description="CxxC-x17-CxxC" evidence="2">
    <location>
        <begin position="31"/>
        <end position="66"/>
    </location>
</feature>
<dbReference type="AlphaFoldDB" id="A0A1F5DLN3"/>
<dbReference type="Proteomes" id="UP000176791">
    <property type="component" value="Unassembled WGS sequence"/>
</dbReference>
<proteinExistence type="predicted"/>
<evidence type="ECO:0000259" key="2">
    <source>
        <dbReference type="Pfam" id="PF23477"/>
    </source>
</evidence>
<organism evidence="3 4">
    <name type="scientific">Candidatus Beckwithbacteria bacterium RIFCSPHIGHO2_12_FULL_47_17</name>
    <dbReference type="NCBI Taxonomy" id="1797460"/>
    <lineage>
        <taxon>Bacteria</taxon>
        <taxon>Candidatus Beckwithiibacteriota</taxon>
    </lineage>
</organism>
<gene>
    <name evidence="3" type="ORF">A3E73_01395</name>
</gene>
<name>A0A1F5DLN3_9BACT</name>
<sequence>MRDFNRGGSRGSDRGGPGGGRRFGGGGDFRREMHPAVCSNCGKNCEVPFRPTGEKPVFCNECFRKDSGDSRPREKQGPNYQSQFDALNQKLDTILNLISAQEKPKAKKKAVVVKK</sequence>
<dbReference type="NCBIfam" id="TIGR04272">
    <property type="entry name" value="cxxc_cxxc_Mbark"/>
    <property type="match status" value="1"/>
</dbReference>